<dbReference type="InterPro" id="IPR032710">
    <property type="entry name" value="NTF2-like_dom_sf"/>
</dbReference>
<keyword evidence="5" id="KW-0560">Oxidoreductase</keyword>
<evidence type="ECO:0000256" key="4">
    <source>
        <dbReference type="ARBA" id="ARBA00022964"/>
    </source>
</evidence>
<dbReference type="EMBL" id="CP014671">
    <property type="protein sequence ID" value="ANX02873.1"/>
    <property type="molecule type" value="Genomic_DNA"/>
</dbReference>
<dbReference type="InterPro" id="IPR000391">
    <property type="entry name" value="Rng_hydr_dOase-bsu"/>
</dbReference>
<keyword evidence="4" id="KW-0223">Dioxygenase</keyword>
<dbReference type="Gene3D" id="3.10.450.50">
    <property type="match status" value="1"/>
</dbReference>
<protein>
    <recommendedName>
        <fullName evidence="8">Aromatic-ring-hydroxylating dioxygenase subunit beta</fullName>
    </recommendedName>
</protein>
<evidence type="ECO:0000313" key="7">
    <source>
        <dbReference type="Proteomes" id="UP000092952"/>
    </source>
</evidence>
<dbReference type="GO" id="GO:0051213">
    <property type="term" value="F:dioxygenase activity"/>
    <property type="evidence" value="ECO:0007669"/>
    <property type="project" value="UniProtKB-KW"/>
</dbReference>
<evidence type="ECO:0000256" key="2">
    <source>
        <dbReference type="ARBA" id="ARBA00009570"/>
    </source>
</evidence>
<dbReference type="KEGG" id="gbi:PG2T_00790"/>
<evidence type="ECO:0008006" key="8">
    <source>
        <dbReference type="Google" id="ProtNLM"/>
    </source>
</evidence>
<comment type="pathway">
    <text evidence="1">Aromatic compound metabolism.</text>
</comment>
<dbReference type="PANTHER" id="PTHR41534:SF2">
    <property type="entry name" value="3-PHENYLPROPIONATE_CINNAMIC ACID DIOXYGENASE SUBUNIT BETA"/>
    <property type="match status" value="1"/>
</dbReference>
<dbReference type="Proteomes" id="UP000092952">
    <property type="component" value="Chromosome"/>
</dbReference>
<dbReference type="InParanoid" id="A0A1B1YQ42"/>
<organism evidence="6 7">
    <name type="scientific">Immundisolibacter cernigliae</name>
    <dbReference type="NCBI Taxonomy" id="1810504"/>
    <lineage>
        <taxon>Bacteria</taxon>
        <taxon>Pseudomonadati</taxon>
        <taxon>Pseudomonadota</taxon>
        <taxon>Gammaproteobacteria</taxon>
        <taxon>Immundisolibacterales</taxon>
        <taxon>Immundisolibacteraceae</taxon>
        <taxon>Immundisolibacter</taxon>
    </lineage>
</organism>
<dbReference type="Pfam" id="PF00866">
    <property type="entry name" value="Ring_hydroxyl_B"/>
    <property type="match status" value="1"/>
</dbReference>
<sequence length="165" mass="18686">MDERLFARIYEHLMDEAALLDARQYLEWHATLDPDIRYSAYANLVRMQGEEGPTGAPLFLENHASLRTRCEQLTTPGFSVSDNPPAATRHFVTNVRLRPAEAPGTCRVDSNVLIYRTRGTDLAPFFLSAARQDEFADTSQGLRLRRRLVHCDDAVIGSRSLSFFI</sequence>
<dbReference type="PANTHER" id="PTHR41534">
    <property type="entry name" value="BLR3401 PROTEIN"/>
    <property type="match status" value="1"/>
</dbReference>
<dbReference type="OrthoDB" id="3212009at2"/>
<comment type="similarity">
    <text evidence="2">Belongs to the bacterial ring-hydroxylating dioxygenase beta subunit family.</text>
</comment>
<name>A0A1B1YQ42_9GAMM</name>
<reference evidence="7" key="1">
    <citation type="submission" date="2016-03" db="EMBL/GenBank/DDBJ databases">
        <title>Complete genome sequence of Solimmundus cernigliae, representing a novel lineage of polycyclic aromatic hydrocarbon degraders within the Gammaproteobacteria.</title>
        <authorList>
            <person name="Singleton D.R."/>
            <person name="Dickey A.N."/>
            <person name="Scholl E.H."/>
            <person name="Wright F.A."/>
            <person name="Aitken M.D."/>
        </authorList>
    </citation>
    <scope>NUCLEOTIDE SEQUENCE [LARGE SCALE GENOMIC DNA]</scope>
    <source>
        <strain evidence="7">TR3.2</strain>
    </source>
</reference>
<evidence type="ECO:0000256" key="1">
    <source>
        <dbReference type="ARBA" id="ARBA00005211"/>
    </source>
</evidence>
<dbReference type="STRING" id="1810504.PG2T_00790"/>
<evidence type="ECO:0000313" key="6">
    <source>
        <dbReference type="EMBL" id="ANX02873.1"/>
    </source>
</evidence>
<dbReference type="SUPFAM" id="SSF54427">
    <property type="entry name" value="NTF2-like"/>
    <property type="match status" value="1"/>
</dbReference>
<evidence type="ECO:0000256" key="3">
    <source>
        <dbReference type="ARBA" id="ARBA00022797"/>
    </source>
</evidence>
<dbReference type="GO" id="GO:0019380">
    <property type="term" value="P:3-phenylpropionate catabolic process"/>
    <property type="evidence" value="ECO:0007669"/>
    <property type="project" value="TreeGrafter"/>
</dbReference>
<keyword evidence="7" id="KW-1185">Reference proteome</keyword>
<gene>
    <name evidence="6" type="ORF">PG2T_00790</name>
</gene>
<dbReference type="AlphaFoldDB" id="A0A1B1YQ42"/>
<accession>A0A1B1YQ42</accession>
<evidence type="ECO:0000256" key="5">
    <source>
        <dbReference type="ARBA" id="ARBA00023002"/>
    </source>
</evidence>
<proteinExistence type="inferred from homology"/>
<keyword evidence="3" id="KW-0058">Aromatic hydrocarbons catabolism</keyword>
<dbReference type="RefSeq" id="WP_068802387.1">
    <property type="nucleotide sequence ID" value="NZ_CP014671.1"/>
</dbReference>